<reference evidence="5" key="1">
    <citation type="journal article" date="2020" name="New Phytol.">
        <title>Comparative genomics reveals dynamic genome evolution in host specialist ectomycorrhizal fungi.</title>
        <authorList>
            <person name="Lofgren L.A."/>
            <person name="Nguyen N.H."/>
            <person name="Vilgalys R."/>
            <person name="Ruytinx J."/>
            <person name="Liao H.L."/>
            <person name="Branco S."/>
            <person name="Kuo A."/>
            <person name="LaButti K."/>
            <person name="Lipzen A."/>
            <person name="Andreopoulos W."/>
            <person name="Pangilinan J."/>
            <person name="Riley R."/>
            <person name="Hundley H."/>
            <person name="Na H."/>
            <person name="Barry K."/>
            <person name="Grigoriev I.V."/>
            <person name="Stajich J.E."/>
            <person name="Kennedy P.G."/>
        </authorList>
    </citation>
    <scope>NUCLEOTIDE SEQUENCE</scope>
    <source>
        <strain evidence="5">DOB743</strain>
    </source>
</reference>
<dbReference type="PANTHER" id="PTHR30024">
    <property type="entry name" value="ALIPHATIC SULFONATES-BINDING PROTEIN-RELATED"/>
    <property type="match status" value="1"/>
</dbReference>
<gene>
    <name evidence="5" type="ORF">EV702DRAFT_1203967</name>
</gene>
<evidence type="ECO:0000259" key="4">
    <source>
        <dbReference type="Pfam" id="PF22384"/>
    </source>
</evidence>
<sequence length="292" mass="32089">MVLRIGYVREHFCSPLLQFEAEDKGSTFTLVECPSGTGQLISRLTKDEIDIAIALTDPLIAGIAKGSEAYKLVGSYVTSPLRWAVITGHKPSTYNQISDLQGSTIGISRNGSGSQTMAYVMALQQRWPTSELKFQVNNDIRGLINSVNDGTTSAFMWEWFTTKPFADAGECRFIGQVPTPWPSWLIAAHPTRGEPVAVRTFLDNLSRHVRAFASAEARAGPSVKFVMDTFGYPETDVKEWLDAVEYPEDCSTIPWNVIADTLGVLQQAGVVAPPEGDVKRDQFVNLDVVTLV</sequence>
<evidence type="ECO:0000256" key="1">
    <source>
        <dbReference type="ARBA" id="ARBA00004418"/>
    </source>
</evidence>
<evidence type="ECO:0000256" key="3">
    <source>
        <dbReference type="ARBA" id="ARBA00022729"/>
    </source>
</evidence>
<evidence type="ECO:0000313" key="5">
    <source>
        <dbReference type="EMBL" id="KAG1766832.1"/>
    </source>
</evidence>
<feature type="domain" description="Ca3427-like PBP 2" evidence="4">
    <location>
        <begin position="83"/>
        <end position="177"/>
    </location>
</feature>
<dbReference type="Proteomes" id="UP000714275">
    <property type="component" value="Unassembled WGS sequence"/>
</dbReference>
<comment type="caution">
    <text evidence="5">The sequence shown here is derived from an EMBL/GenBank/DDBJ whole genome shotgun (WGS) entry which is preliminary data.</text>
</comment>
<dbReference type="SUPFAM" id="SSF53850">
    <property type="entry name" value="Periplasmic binding protein-like II"/>
    <property type="match status" value="1"/>
</dbReference>
<comment type="subcellular location">
    <subcellularLocation>
        <location evidence="1">Periplasm</location>
    </subcellularLocation>
</comment>
<protein>
    <submittedName>
        <fullName evidence="5">Periplasmic binding protein-like II</fullName>
    </submittedName>
</protein>
<comment type="similarity">
    <text evidence="2">Belongs to the bacterial solute-binding protein SsuA/TauA family.</text>
</comment>
<proteinExistence type="inferred from homology"/>
<dbReference type="GO" id="GO:0042597">
    <property type="term" value="C:periplasmic space"/>
    <property type="evidence" value="ECO:0007669"/>
    <property type="project" value="UniProtKB-SubCell"/>
</dbReference>
<dbReference type="Gene3D" id="3.40.190.10">
    <property type="entry name" value="Periplasmic binding protein-like II"/>
    <property type="match status" value="2"/>
</dbReference>
<dbReference type="OrthoDB" id="1363at2759"/>
<dbReference type="CDD" id="cd13637">
    <property type="entry name" value="PBP2_Ca3427_like"/>
    <property type="match status" value="1"/>
</dbReference>
<dbReference type="PANTHER" id="PTHR30024:SF47">
    <property type="entry name" value="TAURINE-BINDING PERIPLASMIC PROTEIN"/>
    <property type="match status" value="1"/>
</dbReference>
<evidence type="ECO:0000256" key="2">
    <source>
        <dbReference type="ARBA" id="ARBA00010742"/>
    </source>
</evidence>
<dbReference type="AlphaFoldDB" id="A0A9P6ZHQ7"/>
<dbReference type="EMBL" id="JABBWD010000092">
    <property type="protein sequence ID" value="KAG1766832.1"/>
    <property type="molecule type" value="Genomic_DNA"/>
</dbReference>
<dbReference type="Pfam" id="PF22384">
    <property type="entry name" value="PBP2_Ca3427_like"/>
    <property type="match status" value="1"/>
</dbReference>
<dbReference type="InterPro" id="IPR054364">
    <property type="entry name" value="Ca3427-like_PBP2"/>
</dbReference>
<organism evidence="5 6">
    <name type="scientific">Suillus placidus</name>
    <dbReference type="NCBI Taxonomy" id="48579"/>
    <lineage>
        <taxon>Eukaryota</taxon>
        <taxon>Fungi</taxon>
        <taxon>Dikarya</taxon>
        <taxon>Basidiomycota</taxon>
        <taxon>Agaricomycotina</taxon>
        <taxon>Agaricomycetes</taxon>
        <taxon>Agaricomycetidae</taxon>
        <taxon>Boletales</taxon>
        <taxon>Suillineae</taxon>
        <taxon>Suillaceae</taxon>
        <taxon>Suillus</taxon>
    </lineage>
</organism>
<keyword evidence="6" id="KW-1185">Reference proteome</keyword>
<keyword evidence="3" id="KW-0732">Signal</keyword>
<accession>A0A9P6ZHQ7</accession>
<evidence type="ECO:0000313" key="6">
    <source>
        <dbReference type="Proteomes" id="UP000714275"/>
    </source>
</evidence>
<name>A0A9P6ZHQ7_9AGAM</name>